<comment type="caution">
    <text evidence="2">The sequence shown here is derived from an EMBL/GenBank/DDBJ whole genome shotgun (WGS) entry which is preliminary data.</text>
</comment>
<gene>
    <name evidence="2" type="ORF">A2650_02615</name>
</gene>
<protein>
    <recommendedName>
        <fullName evidence="1">Putative membrane protein insertion efficiency factor</fullName>
    </recommendedName>
</protein>
<dbReference type="PANTHER" id="PTHR33383">
    <property type="entry name" value="MEMBRANE PROTEIN INSERTION EFFICIENCY FACTOR-RELATED"/>
    <property type="match status" value="1"/>
</dbReference>
<dbReference type="SMART" id="SM01234">
    <property type="entry name" value="Haemolytic"/>
    <property type="match status" value="1"/>
</dbReference>
<dbReference type="HAMAP" id="MF_00386">
    <property type="entry name" value="UPF0161_YidD"/>
    <property type="match status" value="1"/>
</dbReference>
<evidence type="ECO:0000313" key="3">
    <source>
        <dbReference type="Proteomes" id="UP000177117"/>
    </source>
</evidence>
<dbReference type="Proteomes" id="UP000177117">
    <property type="component" value="Unassembled WGS sequence"/>
</dbReference>
<dbReference type="AlphaFoldDB" id="A0A1F8EFK3"/>
<proteinExistence type="inferred from homology"/>
<name>A0A1F8EFK3_9BACT</name>
<dbReference type="PANTHER" id="PTHR33383:SF1">
    <property type="entry name" value="MEMBRANE PROTEIN INSERTION EFFICIENCY FACTOR-RELATED"/>
    <property type="match status" value="1"/>
</dbReference>
<organism evidence="2 3">
    <name type="scientific">Candidatus Yanofskybacteria bacterium RIFCSPHIGHO2_01_FULL_41_53</name>
    <dbReference type="NCBI Taxonomy" id="1802663"/>
    <lineage>
        <taxon>Bacteria</taxon>
        <taxon>Candidatus Yanofskyibacteriota</taxon>
    </lineage>
</organism>
<dbReference type="GO" id="GO:0005886">
    <property type="term" value="C:plasma membrane"/>
    <property type="evidence" value="ECO:0007669"/>
    <property type="project" value="UniProtKB-SubCell"/>
</dbReference>
<evidence type="ECO:0000313" key="2">
    <source>
        <dbReference type="EMBL" id="OGM99632.1"/>
    </source>
</evidence>
<comment type="function">
    <text evidence="1">Could be involved in insertion of integral membrane proteins into the membrane.</text>
</comment>
<dbReference type="EMBL" id="MGJD01000039">
    <property type="protein sequence ID" value="OGM99632.1"/>
    <property type="molecule type" value="Genomic_DNA"/>
</dbReference>
<dbReference type="InterPro" id="IPR002696">
    <property type="entry name" value="Membr_insert_effic_factor_YidD"/>
</dbReference>
<sequence length="77" mass="8745">MTKVIIKAIRYYQKIFRPIVRHNILPTLLLPDCKFYPTCSDYAVEAIKKYGLGRGSLRALSRICRCNPLSSAGVDMP</sequence>
<keyword evidence="1" id="KW-1003">Cell membrane</keyword>
<evidence type="ECO:0000256" key="1">
    <source>
        <dbReference type="HAMAP-Rule" id="MF_00386"/>
    </source>
</evidence>
<dbReference type="NCBIfam" id="TIGR00278">
    <property type="entry name" value="membrane protein insertion efficiency factor YidD"/>
    <property type="match status" value="1"/>
</dbReference>
<keyword evidence="1" id="KW-0472">Membrane</keyword>
<comment type="subcellular location">
    <subcellularLocation>
        <location evidence="1">Cell membrane</location>
        <topology evidence="1">Peripheral membrane protein</topology>
        <orientation evidence="1">Cytoplasmic side</orientation>
    </subcellularLocation>
</comment>
<dbReference type="Pfam" id="PF01809">
    <property type="entry name" value="YidD"/>
    <property type="match status" value="1"/>
</dbReference>
<accession>A0A1F8EFK3</accession>
<comment type="similarity">
    <text evidence="1">Belongs to the UPF0161 family.</text>
</comment>
<reference evidence="2 3" key="1">
    <citation type="journal article" date="2016" name="Nat. Commun.">
        <title>Thousands of microbial genomes shed light on interconnected biogeochemical processes in an aquifer system.</title>
        <authorList>
            <person name="Anantharaman K."/>
            <person name="Brown C.T."/>
            <person name="Hug L.A."/>
            <person name="Sharon I."/>
            <person name="Castelle C.J."/>
            <person name="Probst A.J."/>
            <person name="Thomas B.C."/>
            <person name="Singh A."/>
            <person name="Wilkins M.J."/>
            <person name="Karaoz U."/>
            <person name="Brodie E.L."/>
            <person name="Williams K.H."/>
            <person name="Hubbard S.S."/>
            <person name="Banfield J.F."/>
        </authorList>
    </citation>
    <scope>NUCLEOTIDE SEQUENCE [LARGE SCALE GENOMIC DNA]</scope>
</reference>